<evidence type="ECO:0000259" key="1">
    <source>
        <dbReference type="Pfam" id="PF00483"/>
    </source>
</evidence>
<organism evidence="2 3">
    <name type="scientific">Sandaracinus amylolyticus</name>
    <dbReference type="NCBI Taxonomy" id="927083"/>
    <lineage>
        <taxon>Bacteria</taxon>
        <taxon>Pseudomonadati</taxon>
        <taxon>Myxococcota</taxon>
        <taxon>Polyangia</taxon>
        <taxon>Polyangiales</taxon>
        <taxon>Sandaracinaceae</taxon>
        <taxon>Sandaracinus</taxon>
    </lineage>
</organism>
<dbReference type="EMBL" id="CP011125">
    <property type="protein sequence ID" value="AKF06969.1"/>
    <property type="molecule type" value="Genomic_DNA"/>
</dbReference>
<proteinExistence type="predicted"/>
<feature type="domain" description="Nucleotidyl transferase" evidence="1">
    <location>
        <begin position="3"/>
        <end position="239"/>
    </location>
</feature>
<dbReference type="InterPro" id="IPR050486">
    <property type="entry name" value="Mannose-1P_guanyltransferase"/>
</dbReference>
<evidence type="ECO:0000313" key="2">
    <source>
        <dbReference type="EMBL" id="AKF06969.1"/>
    </source>
</evidence>
<dbReference type="InterPro" id="IPR029044">
    <property type="entry name" value="Nucleotide-diphossugar_trans"/>
</dbReference>
<gene>
    <name evidence="2" type="ORF">DB32_004118</name>
</gene>
<dbReference type="CDD" id="cd04181">
    <property type="entry name" value="NTP_transferase"/>
    <property type="match status" value="1"/>
</dbReference>
<dbReference type="STRING" id="927083.DB32_004118"/>
<name>A0A0F6SFH8_9BACT</name>
<keyword evidence="2" id="KW-0808">Transferase</keyword>
<dbReference type="KEGG" id="samy:DB32_004118"/>
<keyword evidence="3" id="KW-1185">Reference proteome</keyword>
<dbReference type="GO" id="GO:0016740">
    <property type="term" value="F:transferase activity"/>
    <property type="evidence" value="ECO:0007669"/>
    <property type="project" value="UniProtKB-KW"/>
</dbReference>
<dbReference type="InterPro" id="IPR005835">
    <property type="entry name" value="NTP_transferase_dom"/>
</dbReference>
<accession>A0A0F6SFH8</accession>
<reference evidence="2 3" key="1">
    <citation type="submission" date="2015-03" db="EMBL/GenBank/DDBJ databases">
        <title>Genome assembly of Sandaracinus amylolyticus DSM 53668.</title>
        <authorList>
            <person name="Sharma G."/>
            <person name="Subramanian S."/>
        </authorList>
    </citation>
    <scope>NUCLEOTIDE SEQUENCE [LARGE SCALE GENOMIC DNA]</scope>
    <source>
        <strain evidence="2 3">DSM 53668</strain>
    </source>
</reference>
<dbReference type="AlphaFoldDB" id="A0A0F6SFH8"/>
<dbReference type="PANTHER" id="PTHR22572">
    <property type="entry name" value="SUGAR-1-PHOSPHATE GUANYL TRANSFERASE"/>
    <property type="match status" value="1"/>
</dbReference>
<dbReference type="RefSeq" id="WP_053234277.1">
    <property type="nucleotide sequence ID" value="NZ_CP011125.1"/>
</dbReference>
<dbReference type="Gene3D" id="3.90.550.10">
    <property type="entry name" value="Spore Coat Polysaccharide Biosynthesis Protein SpsA, Chain A"/>
    <property type="match status" value="1"/>
</dbReference>
<sequence length="313" mass="33619">MRAMVFAAGLGTRLRPLTDVLPKPVVPLFHRPLCWFALDHLRRAGVTDVVLNTHHLAQRVEEEVASAPRIDGLAVRFAHEGTLLGTGGGVKHAIAVQSRALGREVADDDVVIAFNGDISFAPDLHAAIALHRANGALATMIVREDPDAARFGAIEIDEEHSVRRMLARPDGTLRATMFTGVHVLSGRALRELPDEGCIVRRGYVPWLARGARIAAHVERAPWRDLGTPREYLAAHLDVLRGALAWPGLDPAREAVHASATVGASAVLRETTIGARACVAEGVTLERCVVWPRTRVTASARDAVLAGAHCVSAL</sequence>
<dbReference type="Pfam" id="PF00483">
    <property type="entry name" value="NTP_transferase"/>
    <property type="match status" value="1"/>
</dbReference>
<dbReference type="Proteomes" id="UP000034883">
    <property type="component" value="Chromosome"/>
</dbReference>
<protein>
    <submittedName>
        <fullName evidence="2">Nucleotidyl transferase</fullName>
    </submittedName>
</protein>
<dbReference type="SUPFAM" id="SSF53448">
    <property type="entry name" value="Nucleotide-diphospho-sugar transferases"/>
    <property type="match status" value="1"/>
</dbReference>
<evidence type="ECO:0000313" key="3">
    <source>
        <dbReference type="Proteomes" id="UP000034883"/>
    </source>
</evidence>